<protein>
    <submittedName>
        <fullName evidence="2">Uncharacterized protein</fullName>
    </submittedName>
</protein>
<accession>A0A3B0YE83</accession>
<gene>
    <name evidence="2" type="ORF">MNBD_GAMMA13-2004</name>
</gene>
<evidence type="ECO:0000313" key="2">
    <source>
        <dbReference type="EMBL" id="VAW77741.1"/>
    </source>
</evidence>
<feature type="compositionally biased region" description="Basic and acidic residues" evidence="1">
    <location>
        <begin position="36"/>
        <end position="50"/>
    </location>
</feature>
<organism evidence="2">
    <name type="scientific">hydrothermal vent metagenome</name>
    <dbReference type="NCBI Taxonomy" id="652676"/>
    <lineage>
        <taxon>unclassified sequences</taxon>
        <taxon>metagenomes</taxon>
        <taxon>ecological metagenomes</taxon>
    </lineage>
</organism>
<proteinExistence type="predicted"/>
<name>A0A3B0YE83_9ZZZZ</name>
<feature type="region of interest" description="Disordered" evidence="1">
    <location>
        <begin position="36"/>
        <end position="66"/>
    </location>
</feature>
<reference evidence="2" key="1">
    <citation type="submission" date="2018-06" db="EMBL/GenBank/DDBJ databases">
        <authorList>
            <person name="Zhirakovskaya E."/>
        </authorList>
    </citation>
    <scope>NUCLEOTIDE SEQUENCE</scope>
</reference>
<dbReference type="AlphaFoldDB" id="A0A3B0YE83"/>
<sequence length="66" mass="7385">MCSTPKGSGSTCQARRFVDDNPDYAAYSKMLRRASARIDQRDAQRKRQAETNENAEAASEEIESKS</sequence>
<dbReference type="EMBL" id="UOFK01000125">
    <property type="protein sequence ID" value="VAW77741.1"/>
    <property type="molecule type" value="Genomic_DNA"/>
</dbReference>
<evidence type="ECO:0000256" key="1">
    <source>
        <dbReference type="SAM" id="MobiDB-lite"/>
    </source>
</evidence>